<dbReference type="RefSeq" id="WP_039715909.1">
    <property type="nucleotide sequence ID" value="NZ_JTJC03000005.1"/>
</dbReference>
<protein>
    <recommendedName>
        <fullName evidence="4">Yip1 domain-containing protein</fullName>
    </recommendedName>
</protein>
<keyword evidence="1" id="KW-1133">Transmembrane helix</keyword>
<organism evidence="2 3">
    <name type="scientific">Scytonema millei VB511283</name>
    <dbReference type="NCBI Taxonomy" id="1245923"/>
    <lineage>
        <taxon>Bacteria</taxon>
        <taxon>Bacillati</taxon>
        <taxon>Cyanobacteriota</taxon>
        <taxon>Cyanophyceae</taxon>
        <taxon>Nostocales</taxon>
        <taxon>Scytonemataceae</taxon>
        <taxon>Scytonema</taxon>
    </lineage>
</organism>
<keyword evidence="1" id="KW-0472">Membrane</keyword>
<gene>
    <name evidence="2" type="ORF">QH73_0018880</name>
</gene>
<accession>A0A9X5E7H7</accession>
<evidence type="ECO:0008006" key="4">
    <source>
        <dbReference type="Google" id="ProtNLM"/>
    </source>
</evidence>
<evidence type="ECO:0000313" key="3">
    <source>
        <dbReference type="Proteomes" id="UP000031532"/>
    </source>
</evidence>
<feature type="transmembrane region" description="Helical" evidence="1">
    <location>
        <begin position="156"/>
        <end position="178"/>
    </location>
</feature>
<evidence type="ECO:0000313" key="2">
    <source>
        <dbReference type="EMBL" id="NHC36682.1"/>
    </source>
</evidence>
<proteinExistence type="predicted"/>
<keyword evidence="1" id="KW-0812">Transmembrane</keyword>
<dbReference type="OrthoDB" id="565087at2"/>
<keyword evidence="3" id="KW-1185">Reference proteome</keyword>
<dbReference type="AlphaFoldDB" id="A0A9X5E7H7"/>
<dbReference type="EMBL" id="JTJC03000005">
    <property type="protein sequence ID" value="NHC36682.1"/>
    <property type="molecule type" value="Genomic_DNA"/>
</dbReference>
<name>A0A9X5E7H7_9CYAN</name>
<feature type="transmembrane region" description="Helical" evidence="1">
    <location>
        <begin position="133"/>
        <end position="150"/>
    </location>
</feature>
<dbReference type="Proteomes" id="UP000031532">
    <property type="component" value="Unassembled WGS sequence"/>
</dbReference>
<feature type="transmembrane region" description="Helical" evidence="1">
    <location>
        <begin position="35"/>
        <end position="57"/>
    </location>
</feature>
<reference evidence="2 3" key="1">
    <citation type="journal article" date="2015" name="Genome Announc.">
        <title>Draft Genome Sequence of the Terrestrial Cyanobacterium Scytonema millei VB511283, Isolated from Eastern India.</title>
        <authorList>
            <person name="Sen D."/>
            <person name="Chandrababunaidu M.M."/>
            <person name="Singh D."/>
            <person name="Sanghi N."/>
            <person name="Ghorai A."/>
            <person name="Mishra G.P."/>
            <person name="Madduluri M."/>
            <person name="Adhikary S.P."/>
            <person name="Tripathy S."/>
        </authorList>
    </citation>
    <scope>NUCLEOTIDE SEQUENCE [LARGE SCALE GENOMIC DNA]</scope>
    <source>
        <strain evidence="2 3">VB511283</strain>
    </source>
</reference>
<feature type="transmembrane region" description="Helical" evidence="1">
    <location>
        <begin position="64"/>
        <end position="83"/>
    </location>
</feature>
<feature type="transmembrane region" description="Helical" evidence="1">
    <location>
        <begin position="103"/>
        <end position="126"/>
    </location>
</feature>
<comment type="caution">
    <text evidence="2">The sequence shown here is derived from an EMBL/GenBank/DDBJ whole genome shotgun (WGS) entry which is preliminary data.</text>
</comment>
<evidence type="ECO:0000256" key="1">
    <source>
        <dbReference type="SAM" id="Phobius"/>
    </source>
</evidence>
<sequence>MRDRHSNLWSLLREALTLDPNFYEHIPINAKNRRFAQIVVVLAAVSYSLGSAVIFLINRVPLPLLILRLLGSGIGVVIGYYFWTLTIWKIGDWFKPNHVTYRALMIPLGLAYAPQALNFLTLIPLLGQPIERILAVWSLLAAIVAVRQGLDISPGWAIAICLIGWIPLQMTIGLVRAIA</sequence>